<sequence>MLIFIEILLLCLVSSFCYGIDLKKDFLATLYPLSATQNIDDTIIPINMIKMKKVIKKISTLRSGDSSSTVVKKIGYQPDTYFIAPNKSLKSSSDHLIMNYIFSRQPNKMNKLVVDELSMMLIFSNDDKLISVIDNSILDHPKEIPI</sequence>
<organism evidence="1 2">
    <name type="scientific">Acinetobacter modestus</name>
    <dbReference type="NCBI Taxonomy" id="1776740"/>
    <lineage>
        <taxon>Bacteria</taxon>
        <taxon>Pseudomonadati</taxon>
        <taxon>Pseudomonadota</taxon>
        <taxon>Gammaproteobacteria</taxon>
        <taxon>Moraxellales</taxon>
        <taxon>Moraxellaceae</taxon>
        <taxon>Acinetobacter</taxon>
    </lineage>
</organism>
<protein>
    <submittedName>
        <fullName evidence="1">Uncharacterized protein</fullName>
    </submittedName>
</protein>
<reference evidence="1 2" key="1">
    <citation type="submission" date="2013-02" db="EMBL/GenBank/DDBJ databases">
        <title>The Genome Sequence of Acinetobacter sp. ANC 3862.</title>
        <authorList>
            <consortium name="The Broad Institute Genome Sequencing Platform"/>
            <consortium name="The Broad Institute Genome Sequencing Center for Infectious Disease"/>
            <person name="Cerqueira G."/>
            <person name="Feldgarden M."/>
            <person name="Courvalin P."/>
            <person name="Perichon B."/>
            <person name="Grillot-Courvalin C."/>
            <person name="Clermont D."/>
            <person name="Rocha E."/>
            <person name="Yoon E.-J."/>
            <person name="Nemec A."/>
            <person name="Walker B."/>
            <person name="Young S.K."/>
            <person name="Zeng Q."/>
            <person name="Gargeya S."/>
            <person name="Fitzgerald M."/>
            <person name="Haas B."/>
            <person name="Abouelleil A."/>
            <person name="Alvarado L."/>
            <person name="Arachchi H.M."/>
            <person name="Berlin A.M."/>
            <person name="Chapman S.B."/>
            <person name="Dewar J."/>
            <person name="Goldberg J."/>
            <person name="Griggs A."/>
            <person name="Gujja S."/>
            <person name="Hansen M."/>
            <person name="Howarth C."/>
            <person name="Imamovic A."/>
            <person name="Larimer J."/>
            <person name="McCowan C."/>
            <person name="Murphy C."/>
            <person name="Neiman D."/>
            <person name="Pearson M."/>
            <person name="Priest M."/>
            <person name="Roberts A."/>
            <person name="Saif S."/>
            <person name="Shea T."/>
            <person name="Sisk P."/>
            <person name="Sykes S."/>
            <person name="Wortman J."/>
            <person name="Nusbaum C."/>
            <person name="Birren B."/>
        </authorList>
    </citation>
    <scope>NUCLEOTIDE SEQUENCE [LARGE SCALE GENOMIC DNA]</scope>
    <source>
        <strain evidence="1 2">ANC 3862</strain>
    </source>
</reference>
<evidence type="ECO:0000313" key="2">
    <source>
        <dbReference type="Proteomes" id="UP000013248"/>
    </source>
</evidence>
<dbReference type="AlphaFoldDB" id="N9NA92"/>
<accession>N9NA92</accession>
<gene>
    <name evidence="1" type="ORF">F900_00992</name>
</gene>
<dbReference type="HOGENOM" id="CLU_1773381_0_0_6"/>
<dbReference type="Proteomes" id="UP000013248">
    <property type="component" value="Unassembled WGS sequence"/>
</dbReference>
<comment type="caution">
    <text evidence="1">The sequence shown here is derived from an EMBL/GenBank/DDBJ whole genome shotgun (WGS) entry which is preliminary data.</text>
</comment>
<dbReference type="EMBL" id="APRP01000014">
    <property type="protein sequence ID" value="ENX02546.1"/>
    <property type="molecule type" value="Genomic_DNA"/>
</dbReference>
<evidence type="ECO:0000313" key="1">
    <source>
        <dbReference type="EMBL" id="ENX02546.1"/>
    </source>
</evidence>
<dbReference type="RefSeq" id="WP_005215540.1">
    <property type="nucleotide sequence ID" value="NZ_KB850089.1"/>
</dbReference>
<proteinExistence type="predicted"/>
<name>N9NA92_9GAMM</name>
<dbReference type="STRING" id="1217705.F900_00992"/>